<dbReference type="EMBL" id="JPVU01000335">
    <property type="protein sequence ID" value="KFN88992.1"/>
    <property type="molecule type" value="Genomic_DNA"/>
</dbReference>
<dbReference type="Proteomes" id="UP000029380">
    <property type="component" value="Unassembled WGS sequence"/>
</dbReference>
<proteinExistence type="predicted"/>
<gene>
    <name evidence="1" type="ORF">TMUPMC115_2631</name>
</gene>
<accession>A0A091BYX7</accession>
<dbReference type="PATRIC" id="fig|1302649.3.peg.2603"/>
<dbReference type="EC" id="5.3.1.-" evidence="1"/>
<comment type="caution">
    <text evidence="1">The sequence shown here is derived from an EMBL/GenBank/DDBJ whole genome shotgun (WGS) entry which is preliminary data.</text>
</comment>
<dbReference type="AlphaFoldDB" id="A0A091BYX7"/>
<evidence type="ECO:0000313" key="2">
    <source>
        <dbReference type="Proteomes" id="UP000029380"/>
    </source>
</evidence>
<organism evidence="1 2">
    <name type="scientific">Tetragenococcus muriaticus PMC-11-5</name>
    <dbReference type="NCBI Taxonomy" id="1302649"/>
    <lineage>
        <taxon>Bacteria</taxon>
        <taxon>Bacillati</taxon>
        <taxon>Bacillota</taxon>
        <taxon>Bacilli</taxon>
        <taxon>Lactobacillales</taxon>
        <taxon>Enterococcaceae</taxon>
        <taxon>Tetragenococcus</taxon>
    </lineage>
</organism>
<reference evidence="1 2" key="1">
    <citation type="submission" date="2014-08" db="EMBL/GenBank/DDBJ databases">
        <title>Genome sequence of Tetragenococcus muriaticus.</title>
        <authorList>
            <person name="Chuea-nongthon C."/>
            <person name="Rodtong S."/>
            <person name="Yongsawatdigul J."/>
            <person name="Steele J.L."/>
            <person name="Liu X.-y."/>
            <person name="Speers J."/>
            <person name="Glasner J.D."/>
            <person name="Neeno-Eckwall E.C."/>
        </authorList>
    </citation>
    <scope>NUCLEOTIDE SEQUENCE [LARGE SCALE GENOMIC DNA]</scope>
    <source>
        <strain evidence="1 2">PMC-11-5</strain>
    </source>
</reference>
<dbReference type="Gene3D" id="3.40.50.10490">
    <property type="entry name" value="Glucose-6-phosphate isomerase like protein, domain 1"/>
    <property type="match status" value="1"/>
</dbReference>
<keyword evidence="1" id="KW-0413">Isomerase</keyword>
<evidence type="ECO:0000313" key="1">
    <source>
        <dbReference type="EMBL" id="KFN88992.1"/>
    </source>
</evidence>
<sequence>MADIMIAQTVAILTSIKVNNTPDTPSPSGTVNRVVKGVTIHEFKK</sequence>
<name>A0A091BYX7_9ENTE</name>
<protein>
    <submittedName>
        <fullName evidence="1">Galactosamine-6-phosphate isomerase</fullName>
        <ecNumber evidence="1">5.3.1.-</ecNumber>
    </submittedName>
</protein>
<dbReference type="GO" id="GO:0016853">
    <property type="term" value="F:isomerase activity"/>
    <property type="evidence" value="ECO:0007669"/>
    <property type="project" value="UniProtKB-KW"/>
</dbReference>